<keyword evidence="7 8" id="KW-0413">Isomerase</keyword>
<dbReference type="GO" id="GO:0019563">
    <property type="term" value="P:glycerol catabolic process"/>
    <property type="evidence" value="ECO:0007669"/>
    <property type="project" value="TreeGrafter"/>
</dbReference>
<dbReference type="NCBIfam" id="TIGR00419">
    <property type="entry name" value="tim"/>
    <property type="match status" value="1"/>
</dbReference>
<comment type="catalytic activity">
    <reaction evidence="8 9">
        <text>D-glyceraldehyde 3-phosphate = dihydroxyacetone phosphate</text>
        <dbReference type="Rhea" id="RHEA:18585"/>
        <dbReference type="ChEBI" id="CHEBI:57642"/>
        <dbReference type="ChEBI" id="CHEBI:59776"/>
        <dbReference type="EC" id="5.3.1.1"/>
    </reaction>
</comment>
<evidence type="ECO:0000256" key="7">
    <source>
        <dbReference type="ARBA" id="ARBA00023235"/>
    </source>
</evidence>
<dbReference type="SUPFAM" id="SSF51351">
    <property type="entry name" value="Triosephosphate isomerase (TIM)"/>
    <property type="match status" value="1"/>
</dbReference>
<dbReference type="GO" id="GO:0005829">
    <property type="term" value="C:cytosol"/>
    <property type="evidence" value="ECO:0007669"/>
    <property type="project" value="TreeGrafter"/>
</dbReference>
<dbReference type="GO" id="GO:0004807">
    <property type="term" value="F:triose-phosphate isomerase activity"/>
    <property type="evidence" value="ECO:0007669"/>
    <property type="project" value="UniProtKB-UniRule"/>
</dbReference>
<evidence type="ECO:0000313" key="11">
    <source>
        <dbReference type="Proteomes" id="UP001165413"/>
    </source>
</evidence>
<comment type="pathway">
    <text evidence="2">Carbohydrate metabolism; erythritol degradation.</text>
</comment>
<protein>
    <recommendedName>
        <fullName evidence="8 9">Triosephosphate isomerase</fullName>
        <shortName evidence="8">TIM</shortName>
        <shortName evidence="8">TPI</shortName>
        <ecNumber evidence="8 9">5.3.1.1</ecNumber>
    </recommendedName>
    <alternativeName>
        <fullName evidence="8">Triose-phosphate isomerase</fullName>
    </alternativeName>
</protein>
<evidence type="ECO:0000256" key="8">
    <source>
        <dbReference type="HAMAP-Rule" id="MF_00147"/>
    </source>
</evidence>
<comment type="subunit">
    <text evidence="8 9">Homodimer.</text>
</comment>
<dbReference type="InterPro" id="IPR035990">
    <property type="entry name" value="TIM_sf"/>
</dbReference>
<dbReference type="GO" id="GO:0046166">
    <property type="term" value="P:glyceraldehyde-3-phosphate biosynthetic process"/>
    <property type="evidence" value="ECO:0007669"/>
    <property type="project" value="TreeGrafter"/>
</dbReference>
<dbReference type="PANTHER" id="PTHR21139">
    <property type="entry name" value="TRIOSEPHOSPHATE ISOMERASE"/>
    <property type="match status" value="1"/>
</dbReference>
<feature type="binding site" evidence="8">
    <location>
        <begin position="10"/>
        <end position="12"/>
    </location>
    <ligand>
        <name>substrate</name>
    </ligand>
</feature>
<dbReference type="GO" id="GO:0006096">
    <property type="term" value="P:glycolytic process"/>
    <property type="evidence" value="ECO:0007669"/>
    <property type="project" value="UniProtKB-UniRule"/>
</dbReference>
<dbReference type="Gene3D" id="3.20.20.70">
    <property type="entry name" value="Aldolase class I"/>
    <property type="match status" value="1"/>
</dbReference>
<evidence type="ECO:0000313" key="10">
    <source>
        <dbReference type="EMBL" id="MCP3428777.1"/>
    </source>
</evidence>
<dbReference type="EMBL" id="JANATA010000011">
    <property type="protein sequence ID" value="MCP3428777.1"/>
    <property type="molecule type" value="Genomic_DNA"/>
</dbReference>
<evidence type="ECO:0000256" key="3">
    <source>
        <dbReference type="ARBA" id="ARBA00007422"/>
    </source>
</evidence>
<dbReference type="RefSeq" id="WP_254100381.1">
    <property type="nucleotide sequence ID" value="NZ_JANATA010000011.1"/>
</dbReference>
<proteinExistence type="inferred from homology"/>
<dbReference type="HAMAP" id="MF_00147_B">
    <property type="entry name" value="TIM_B"/>
    <property type="match status" value="1"/>
</dbReference>
<organism evidence="10 11">
    <name type="scientific">Opacimonas viscosa</name>
    <dbReference type="NCBI Taxonomy" id="2961944"/>
    <lineage>
        <taxon>Bacteria</taxon>
        <taxon>Pseudomonadati</taxon>
        <taxon>Pseudomonadota</taxon>
        <taxon>Gammaproteobacteria</taxon>
        <taxon>Alteromonadales</taxon>
        <taxon>Alteromonadaceae</taxon>
        <taxon>Opacimonas</taxon>
    </lineage>
</organism>
<dbReference type="InterPro" id="IPR013785">
    <property type="entry name" value="Aldolase_TIM"/>
</dbReference>
<comment type="caution">
    <text evidence="10">The sequence shown here is derived from an EMBL/GenBank/DDBJ whole genome shotgun (WGS) entry which is preliminary data.</text>
</comment>
<keyword evidence="11" id="KW-1185">Reference proteome</keyword>
<comment type="pathway">
    <text evidence="8 9">Carbohydrate biosynthesis; gluconeogenesis.</text>
</comment>
<dbReference type="InterPro" id="IPR020861">
    <property type="entry name" value="Triosephosphate_isomerase_AS"/>
</dbReference>
<evidence type="ECO:0000256" key="5">
    <source>
        <dbReference type="ARBA" id="ARBA00022490"/>
    </source>
</evidence>
<dbReference type="GO" id="GO:0006094">
    <property type="term" value="P:gluconeogenesis"/>
    <property type="evidence" value="ECO:0007669"/>
    <property type="project" value="UniProtKB-UniRule"/>
</dbReference>
<dbReference type="PROSITE" id="PS51440">
    <property type="entry name" value="TIM_2"/>
    <property type="match status" value="1"/>
</dbReference>
<evidence type="ECO:0000256" key="2">
    <source>
        <dbReference type="ARBA" id="ARBA00004939"/>
    </source>
</evidence>
<comment type="function">
    <text evidence="8">Involved in the gluconeogenesis. Catalyzes stereospecifically the conversion of dihydroxyacetone phosphate (DHAP) to D-glyceraldehyde-3-phosphate (G3P).</text>
</comment>
<dbReference type="CDD" id="cd00311">
    <property type="entry name" value="TIM"/>
    <property type="match status" value="1"/>
</dbReference>
<accession>A0AA41X2Q0</accession>
<feature type="binding site" evidence="8">
    <location>
        <position position="168"/>
    </location>
    <ligand>
        <name>substrate</name>
    </ligand>
</feature>
<sequence length="248" mass="26630">MDRKMIVAGNWKLNGDRFLVQDFLTGFADTSFTKVSPILCLPSVYLATVQDANFALGAQNVSEHTSGAFTGESSVAMLKDVNAEYVIIGHSERRELYKESNQVIAKKLSAAIDAGLTPIFCVGESLETRESGAMFDFLTDQLLSAITEIGIAGIDKCIIAYEPIWAIGTGLTATPAQAQEVHSFIREFLAEYDTDIATNTTILYGGSVNAASAPELFAQQDIDGGLVGGASLKLKEFLEICQAAEQRG</sequence>
<keyword evidence="5 8" id="KW-0963">Cytoplasm</keyword>
<comment type="similarity">
    <text evidence="3 8 9">Belongs to the triosephosphate isomerase family.</text>
</comment>
<evidence type="ECO:0000256" key="6">
    <source>
        <dbReference type="ARBA" id="ARBA00023152"/>
    </source>
</evidence>
<dbReference type="EC" id="5.3.1.1" evidence="8 9"/>
<feature type="active site" description="Electrophile" evidence="8">
    <location>
        <position position="90"/>
    </location>
</feature>
<dbReference type="PROSITE" id="PS00171">
    <property type="entry name" value="TIM_1"/>
    <property type="match status" value="1"/>
</dbReference>
<comment type="pathway">
    <text evidence="1 8 9">Carbohydrate degradation; glycolysis; D-glyceraldehyde 3-phosphate from glycerone phosphate: step 1/1.</text>
</comment>
<evidence type="ECO:0000256" key="9">
    <source>
        <dbReference type="RuleBase" id="RU363013"/>
    </source>
</evidence>
<dbReference type="Proteomes" id="UP001165413">
    <property type="component" value="Unassembled WGS sequence"/>
</dbReference>
<dbReference type="Pfam" id="PF00121">
    <property type="entry name" value="TIM"/>
    <property type="match status" value="1"/>
</dbReference>
<feature type="binding site" evidence="8">
    <location>
        <begin position="228"/>
        <end position="229"/>
    </location>
    <ligand>
        <name>substrate</name>
    </ligand>
</feature>
<dbReference type="FunFam" id="3.20.20.70:FF:000016">
    <property type="entry name" value="Triosephosphate isomerase"/>
    <property type="match status" value="1"/>
</dbReference>
<comment type="subcellular location">
    <subcellularLocation>
        <location evidence="8 9">Cytoplasm</location>
    </subcellularLocation>
</comment>
<keyword evidence="4 8" id="KW-0312">Gluconeogenesis</keyword>
<dbReference type="InterPro" id="IPR000652">
    <property type="entry name" value="Triosephosphate_isomerase"/>
</dbReference>
<evidence type="ECO:0000256" key="1">
    <source>
        <dbReference type="ARBA" id="ARBA00004680"/>
    </source>
</evidence>
<dbReference type="AlphaFoldDB" id="A0AA41X2Q0"/>
<evidence type="ECO:0000256" key="4">
    <source>
        <dbReference type="ARBA" id="ARBA00022432"/>
    </source>
</evidence>
<dbReference type="PANTHER" id="PTHR21139:SF42">
    <property type="entry name" value="TRIOSEPHOSPHATE ISOMERASE"/>
    <property type="match status" value="1"/>
</dbReference>
<keyword evidence="6 8" id="KW-0324">Glycolysis</keyword>
<dbReference type="InterPro" id="IPR022896">
    <property type="entry name" value="TrioseP_Isoase_bac/euk"/>
</dbReference>
<reference evidence="10" key="1">
    <citation type="submission" date="2022-07" db="EMBL/GenBank/DDBJ databases">
        <title>Characterization of the Novel Bacterium Alteromonas immobilis LMIT006 and Alteromonas gregis LMIT007.</title>
        <authorList>
            <person name="Lin X."/>
        </authorList>
    </citation>
    <scope>NUCLEOTIDE SEQUENCE</scope>
    <source>
        <strain evidence="10">LMIT007</strain>
    </source>
</reference>
<name>A0AA41X2Q0_9ALTE</name>
<feature type="active site" description="Proton acceptor" evidence="8">
    <location>
        <position position="162"/>
    </location>
</feature>
<feature type="binding site" evidence="8">
    <location>
        <position position="207"/>
    </location>
    <ligand>
        <name>substrate</name>
    </ligand>
</feature>
<gene>
    <name evidence="8 10" type="primary">tpiA</name>
    <name evidence="10" type="ORF">NLF92_07435</name>
</gene>